<organism evidence="2 3">
    <name type="scientific">Laccaria amethystina LaAM-08-1</name>
    <dbReference type="NCBI Taxonomy" id="1095629"/>
    <lineage>
        <taxon>Eukaryota</taxon>
        <taxon>Fungi</taxon>
        <taxon>Dikarya</taxon>
        <taxon>Basidiomycota</taxon>
        <taxon>Agaricomycotina</taxon>
        <taxon>Agaricomycetes</taxon>
        <taxon>Agaricomycetidae</taxon>
        <taxon>Agaricales</taxon>
        <taxon>Agaricineae</taxon>
        <taxon>Hydnangiaceae</taxon>
        <taxon>Laccaria</taxon>
    </lineage>
</organism>
<feature type="region of interest" description="Disordered" evidence="1">
    <location>
        <begin position="706"/>
        <end position="733"/>
    </location>
</feature>
<feature type="compositionally biased region" description="Polar residues" evidence="1">
    <location>
        <begin position="576"/>
        <end position="587"/>
    </location>
</feature>
<feature type="compositionally biased region" description="Low complexity" evidence="1">
    <location>
        <begin position="710"/>
        <end position="732"/>
    </location>
</feature>
<feature type="region of interest" description="Disordered" evidence="1">
    <location>
        <begin position="1"/>
        <end position="21"/>
    </location>
</feature>
<feature type="compositionally biased region" description="Polar residues" evidence="1">
    <location>
        <begin position="604"/>
        <end position="623"/>
    </location>
</feature>
<feature type="compositionally biased region" description="Polar residues" evidence="1">
    <location>
        <begin position="1214"/>
        <end position="1230"/>
    </location>
</feature>
<dbReference type="OrthoDB" id="10431822at2759"/>
<feature type="compositionally biased region" description="Low complexity" evidence="1">
    <location>
        <begin position="1231"/>
        <end position="1254"/>
    </location>
</feature>
<keyword evidence="3" id="KW-1185">Reference proteome</keyword>
<evidence type="ECO:0000256" key="1">
    <source>
        <dbReference type="SAM" id="MobiDB-lite"/>
    </source>
</evidence>
<feature type="region of interest" description="Disordered" evidence="1">
    <location>
        <begin position="173"/>
        <end position="193"/>
    </location>
</feature>
<accession>A0A0C9X1B3</accession>
<feature type="region of interest" description="Disordered" evidence="1">
    <location>
        <begin position="663"/>
        <end position="687"/>
    </location>
</feature>
<dbReference type="HOGENOM" id="CLU_254352_0_0_1"/>
<reference evidence="3" key="2">
    <citation type="submission" date="2015-01" db="EMBL/GenBank/DDBJ databases">
        <title>Evolutionary Origins and Diversification of the Mycorrhizal Mutualists.</title>
        <authorList>
            <consortium name="DOE Joint Genome Institute"/>
            <consortium name="Mycorrhizal Genomics Consortium"/>
            <person name="Kohler A."/>
            <person name="Kuo A."/>
            <person name="Nagy L.G."/>
            <person name="Floudas D."/>
            <person name="Copeland A."/>
            <person name="Barry K.W."/>
            <person name="Cichocki N."/>
            <person name="Veneault-Fourrey C."/>
            <person name="LaButti K."/>
            <person name="Lindquist E.A."/>
            <person name="Lipzen A."/>
            <person name="Lundell T."/>
            <person name="Morin E."/>
            <person name="Murat C."/>
            <person name="Riley R."/>
            <person name="Ohm R."/>
            <person name="Sun H."/>
            <person name="Tunlid A."/>
            <person name="Henrissat B."/>
            <person name="Grigoriev I.V."/>
            <person name="Hibbett D.S."/>
            <person name="Martin F."/>
        </authorList>
    </citation>
    <scope>NUCLEOTIDE SEQUENCE [LARGE SCALE GENOMIC DNA]</scope>
    <source>
        <strain evidence="3">LaAM-08-1</strain>
    </source>
</reference>
<evidence type="ECO:0000313" key="2">
    <source>
        <dbReference type="EMBL" id="KIK05885.1"/>
    </source>
</evidence>
<feature type="compositionally biased region" description="Low complexity" evidence="1">
    <location>
        <begin position="672"/>
        <end position="685"/>
    </location>
</feature>
<name>A0A0C9X1B3_9AGAR</name>
<reference evidence="2 3" key="1">
    <citation type="submission" date="2014-04" db="EMBL/GenBank/DDBJ databases">
        <authorList>
            <consortium name="DOE Joint Genome Institute"/>
            <person name="Kuo A."/>
            <person name="Kohler A."/>
            <person name="Nagy L.G."/>
            <person name="Floudas D."/>
            <person name="Copeland A."/>
            <person name="Barry K.W."/>
            <person name="Cichocki N."/>
            <person name="Veneault-Fourrey C."/>
            <person name="LaButti K."/>
            <person name="Lindquist E.A."/>
            <person name="Lipzen A."/>
            <person name="Lundell T."/>
            <person name="Morin E."/>
            <person name="Murat C."/>
            <person name="Sun H."/>
            <person name="Tunlid A."/>
            <person name="Henrissat B."/>
            <person name="Grigoriev I.V."/>
            <person name="Hibbett D.S."/>
            <person name="Martin F."/>
            <person name="Nordberg H.P."/>
            <person name="Cantor M.N."/>
            <person name="Hua S.X."/>
        </authorList>
    </citation>
    <scope>NUCLEOTIDE SEQUENCE [LARGE SCALE GENOMIC DNA]</scope>
    <source>
        <strain evidence="2 3">LaAM-08-1</strain>
    </source>
</reference>
<feature type="compositionally biased region" description="Low complexity" evidence="1">
    <location>
        <begin position="1264"/>
        <end position="1274"/>
    </location>
</feature>
<feature type="compositionally biased region" description="Polar residues" evidence="1">
    <location>
        <begin position="991"/>
        <end position="1027"/>
    </location>
</feature>
<feature type="compositionally biased region" description="Low complexity" evidence="1">
    <location>
        <begin position="558"/>
        <end position="575"/>
    </location>
</feature>
<feature type="compositionally biased region" description="Gly residues" evidence="1">
    <location>
        <begin position="1308"/>
        <end position="1324"/>
    </location>
</feature>
<sequence length="1400" mass="149347">MSYTSAQLSDSAPGAHSRKPSSALATSFMGNWTSDDDLDNIGRQYSFCYNANFSKVGSQRYDTAISELVSYQFEAPRSKKAGNARTSSWGEDARIMELLSEDDVLDWVDASKAQLLDVQSANVAVGVLEVTAAGTSAAPASLAMPESMTPISTFSSAAGWLNDDRVWDGENTTPECAPTLPAQSIKQSTKDGKESFQPKFKSFIDSKLSSMARVTSGPGLGIMMTPTRSSEVYEAVVLASMASGTSLLVPDRPRLTAVESDEDVHISPFMLSRPSLVASVSFVVSSPLVQSAPKAPRLYHNRVDADSPTMSYTQIDAAQLVIQTPEASHTSNMMASASATVSSPSLQNAPKVPRRHYTRVTADSPTIKYSSAQIDDAQLVKSPKFNLISNMTASVSFADSSPLLQNAPKAPRLYHAKVAMDSPTTSYSSAQTDAAQLVKTPEHISRLRHVHGSRASMHYINSTFDGPLDTPSKPSSHRAFLSSERMQIADLNAALASRPQVFETPSKVTVPDSPLLEDSPERRVLASNTSFDHHPSPEPNSPRLYALDPFNRPARSGSPVSPRLLPLASSLESSSFVTTQNKGSPSISMRMASPRVKTRYASFASPTPLSNSIKSIQRTSPQDDASAKVEMPTSSSLSISFPRVETIPGLTEQTNHVSLVPNSSSLQENAQNSSLNPVSSSRSLSDIFPPSDEPIFPNLYSSEPISQSVSNISPASPLPSSSLEPDSSVFPSKDVENRNVPLISPHTSILANSIEPIQYAARNNASPRAELLTSTSLNFCFPCLKSMPETTKQVDDVPPLSPENVQNPVLDPLSSLPSPFNISPTLGTTDSSLRISQSFEGLGLGLPSTLTSESLADKATNEDSPLLDVVFPHANASGNTERDNLRLPFQLASELISSNDHSGSSDITLFDSIDSDQVERTTSVEDTAITALLDALSSFEQQPEYDLLPSRSFMQLHRFSKRCLYDIPETDTPPATPPTPLPTSAHMPDASSYTNESSLANAIEQTPHASSSSTETPQISDTSTSPRTPHISESSHSSSSSAQTFHTSSQSSPASFPQTPRAFSYASSENIIEPKDIIKSIRSLAAPACLSSLTLKYQKQQQPSLVAINAAEQPSEQTPHALSALSPSENIIKPKNSIKPVRGLAASACLSSLTLKSQKQPSLVVVDAPSQPSANTPLVASSSSKNIFKSVRRLTASAFLSSLTLKKQQPLVVNPTTHLGNQPSACTPQPSTNTLQISSSPSSSSPITALPSSSKNNLKSARGPAASASLSSLPSKKLNQPQLSLVVTAESQPSTDSAIPPLTTGLNGSQGEGDGSESEGGGSKSGAKLTRTRWSFNYKFRWTTFSTQAESEEIIPSPEIGSSNSPPLMSPCTLHEDVPRRTLSINGDGGWGKGALKFLF</sequence>
<feature type="compositionally biased region" description="Polar residues" evidence="1">
    <location>
        <begin position="1"/>
        <end position="10"/>
    </location>
</feature>
<evidence type="ECO:0000313" key="3">
    <source>
        <dbReference type="Proteomes" id="UP000054477"/>
    </source>
</evidence>
<feature type="region of interest" description="Disordered" evidence="1">
    <location>
        <begin position="1214"/>
        <end position="1274"/>
    </location>
</feature>
<dbReference type="Proteomes" id="UP000054477">
    <property type="component" value="Unassembled WGS sequence"/>
</dbReference>
<feature type="region of interest" description="Disordered" evidence="1">
    <location>
        <begin position="1288"/>
        <end position="1328"/>
    </location>
</feature>
<feature type="region of interest" description="Disordered" evidence="1">
    <location>
        <begin position="528"/>
        <end position="634"/>
    </location>
</feature>
<feature type="compositionally biased region" description="Polar residues" evidence="1">
    <location>
        <begin position="1288"/>
        <end position="1297"/>
    </location>
</feature>
<proteinExistence type="predicted"/>
<gene>
    <name evidence="2" type="ORF">K443DRAFT_90406</name>
</gene>
<protein>
    <submittedName>
        <fullName evidence="2">Uncharacterized protein</fullName>
    </submittedName>
</protein>
<dbReference type="EMBL" id="KN838556">
    <property type="protein sequence ID" value="KIK05885.1"/>
    <property type="molecule type" value="Genomic_DNA"/>
</dbReference>
<feature type="region of interest" description="Disordered" evidence="1">
    <location>
        <begin position="968"/>
        <end position="1061"/>
    </location>
</feature>
<feature type="compositionally biased region" description="Low complexity" evidence="1">
    <location>
        <begin position="1032"/>
        <end position="1052"/>
    </location>
</feature>